<accession>A0A0E9WVN7</accession>
<organism evidence="1">
    <name type="scientific">Anguilla anguilla</name>
    <name type="common">European freshwater eel</name>
    <name type="synonym">Muraena anguilla</name>
    <dbReference type="NCBI Taxonomy" id="7936"/>
    <lineage>
        <taxon>Eukaryota</taxon>
        <taxon>Metazoa</taxon>
        <taxon>Chordata</taxon>
        <taxon>Craniata</taxon>
        <taxon>Vertebrata</taxon>
        <taxon>Euteleostomi</taxon>
        <taxon>Actinopterygii</taxon>
        <taxon>Neopterygii</taxon>
        <taxon>Teleostei</taxon>
        <taxon>Anguilliformes</taxon>
        <taxon>Anguillidae</taxon>
        <taxon>Anguilla</taxon>
    </lineage>
</organism>
<reference evidence="1" key="1">
    <citation type="submission" date="2014-11" db="EMBL/GenBank/DDBJ databases">
        <authorList>
            <person name="Amaro Gonzalez C."/>
        </authorList>
    </citation>
    <scope>NUCLEOTIDE SEQUENCE</scope>
</reference>
<dbReference type="AlphaFoldDB" id="A0A0E9WVN7"/>
<dbReference type="EMBL" id="GBXM01014316">
    <property type="protein sequence ID" value="JAH94261.1"/>
    <property type="molecule type" value="Transcribed_RNA"/>
</dbReference>
<name>A0A0E9WVN7_ANGAN</name>
<sequence>MIYTNVDILEILPIKKALTRIMHRKDFPSHFGSLSYSAVAQGKDASNIVP</sequence>
<reference evidence="1" key="2">
    <citation type="journal article" date="2015" name="Fish Shellfish Immunol.">
        <title>Early steps in the European eel (Anguilla anguilla)-Vibrio vulnificus interaction in the gills: Role of the RtxA13 toxin.</title>
        <authorList>
            <person name="Callol A."/>
            <person name="Pajuelo D."/>
            <person name="Ebbesson L."/>
            <person name="Teles M."/>
            <person name="MacKenzie S."/>
            <person name="Amaro C."/>
        </authorList>
    </citation>
    <scope>NUCLEOTIDE SEQUENCE</scope>
</reference>
<protein>
    <submittedName>
        <fullName evidence="1">Uncharacterized protein</fullName>
    </submittedName>
</protein>
<proteinExistence type="predicted"/>
<evidence type="ECO:0000313" key="1">
    <source>
        <dbReference type="EMBL" id="JAH94261.1"/>
    </source>
</evidence>